<name>A0ACB0Z0T8_MELEN</name>
<dbReference type="Proteomes" id="UP001497535">
    <property type="component" value="Unassembled WGS sequence"/>
</dbReference>
<dbReference type="EMBL" id="CAVMJV010000022">
    <property type="protein sequence ID" value="CAK5072113.1"/>
    <property type="molecule type" value="Genomic_DNA"/>
</dbReference>
<evidence type="ECO:0000313" key="2">
    <source>
        <dbReference type="Proteomes" id="UP001497535"/>
    </source>
</evidence>
<reference evidence="1" key="1">
    <citation type="submission" date="2023-11" db="EMBL/GenBank/DDBJ databases">
        <authorList>
            <person name="Poullet M."/>
        </authorList>
    </citation>
    <scope>NUCLEOTIDE SEQUENCE</scope>
    <source>
        <strain evidence="1">E1834</strain>
    </source>
</reference>
<proteinExistence type="predicted"/>
<evidence type="ECO:0000313" key="1">
    <source>
        <dbReference type="EMBL" id="CAK5072113.1"/>
    </source>
</evidence>
<accession>A0ACB0Z0T8</accession>
<gene>
    <name evidence="1" type="ORF">MENTE1834_LOCUS19099</name>
</gene>
<keyword evidence="2" id="KW-1185">Reference proteome</keyword>
<protein>
    <submittedName>
        <fullName evidence="1">Uncharacterized protein</fullName>
    </submittedName>
</protein>
<comment type="caution">
    <text evidence="1">The sequence shown here is derived from an EMBL/GenBank/DDBJ whole genome shotgun (WGS) entry which is preliminary data.</text>
</comment>
<organism evidence="1 2">
    <name type="scientific">Meloidogyne enterolobii</name>
    <name type="common">Root-knot nematode worm</name>
    <name type="synonym">Meloidogyne mayaguensis</name>
    <dbReference type="NCBI Taxonomy" id="390850"/>
    <lineage>
        <taxon>Eukaryota</taxon>
        <taxon>Metazoa</taxon>
        <taxon>Ecdysozoa</taxon>
        <taxon>Nematoda</taxon>
        <taxon>Chromadorea</taxon>
        <taxon>Rhabditida</taxon>
        <taxon>Tylenchina</taxon>
        <taxon>Tylenchomorpha</taxon>
        <taxon>Tylenchoidea</taxon>
        <taxon>Meloidogynidae</taxon>
        <taxon>Meloidogyninae</taxon>
        <taxon>Meloidogyne</taxon>
    </lineage>
</organism>
<sequence>MMVASFVVFDALGIETTFDFMNTAFFTRYAQFYFNGHNKEEKENFYKFIPG</sequence>